<dbReference type="OrthoDB" id="5803948at2759"/>
<feature type="transmembrane region" description="Helical" evidence="1">
    <location>
        <begin position="59"/>
        <end position="78"/>
    </location>
</feature>
<keyword evidence="1" id="KW-1133">Transmembrane helix</keyword>
<proteinExistence type="predicted"/>
<feature type="transmembrane region" description="Helical" evidence="1">
    <location>
        <begin position="148"/>
        <end position="166"/>
    </location>
</feature>
<evidence type="ECO:0000313" key="3">
    <source>
        <dbReference type="Proteomes" id="UP000218231"/>
    </source>
</evidence>
<dbReference type="AlphaFoldDB" id="A0A2A2KJH4"/>
<dbReference type="EMBL" id="LIAE01008438">
    <property type="protein sequence ID" value="PAV74030.1"/>
    <property type="molecule type" value="Genomic_DNA"/>
</dbReference>
<feature type="transmembrane region" description="Helical" evidence="1">
    <location>
        <begin position="228"/>
        <end position="248"/>
    </location>
</feature>
<reference evidence="2 3" key="1">
    <citation type="journal article" date="2017" name="Curr. Biol.">
        <title>Genome architecture and evolution of a unichromosomal asexual nematode.</title>
        <authorList>
            <person name="Fradin H."/>
            <person name="Zegar C."/>
            <person name="Gutwein M."/>
            <person name="Lucas J."/>
            <person name="Kovtun M."/>
            <person name="Corcoran D."/>
            <person name="Baugh L.R."/>
            <person name="Kiontke K."/>
            <person name="Gunsalus K."/>
            <person name="Fitch D.H."/>
            <person name="Piano F."/>
        </authorList>
    </citation>
    <scope>NUCLEOTIDE SEQUENCE [LARGE SCALE GENOMIC DNA]</scope>
    <source>
        <strain evidence="2">PF1309</strain>
    </source>
</reference>
<sequence>MNESTDSLTTMAITTTAKLLMEMTSTQSTEVWNSEGMDTTMQALTTTTKHLMEKDFMRTITNTMFIPLLIGDLFNTYVEVADYFTYFKTSHDEMKQFHKEYIEWTANVTYVLFDFNHYNVFMLMPLMLYCCHLACLPNDRINAFPTKMICLLLQVIPFFLSVHRYLEVGDASESAFVTLFGYLSRIFTIFSFIILTFTIFWSAVPISKELPYEAANSTDMQIRDARSRLAWTLAYMIIPYLSFVPYQVRSVLWLTGIDKNEADETVHKLVTVCELLVYLSSYYRAAVMCVITMTCLPPYRRAVPLLFCCCSCCPHVNVEPLPRKEQESTLMYRFADL</sequence>
<evidence type="ECO:0000256" key="1">
    <source>
        <dbReference type="SAM" id="Phobius"/>
    </source>
</evidence>
<name>A0A2A2KJH4_9BILA</name>
<keyword evidence="3" id="KW-1185">Reference proteome</keyword>
<accession>A0A2A2KJH4</accession>
<gene>
    <name evidence="2" type="ORF">WR25_27263</name>
</gene>
<feature type="transmembrane region" description="Helical" evidence="1">
    <location>
        <begin position="118"/>
        <end position="136"/>
    </location>
</feature>
<evidence type="ECO:0000313" key="2">
    <source>
        <dbReference type="EMBL" id="PAV74030.1"/>
    </source>
</evidence>
<organism evidence="2 3">
    <name type="scientific">Diploscapter pachys</name>
    <dbReference type="NCBI Taxonomy" id="2018661"/>
    <lineage>
        <taxon>Eukaryota</taxon>
        <taxon>Metazoa</taxon>
        <taxon>Ecdysozoa</taxon>
        <taxon>Nematoda</taxon>
        <taxon>Chromadorea</taxon>
        <taxon>Rhabditida</taxon>
        <taxon>Rhabditina</taxon>
        <taxon>Rhabditomorpha</taxon>
        <taxon>Rhabditoidea</taxon>
        <taxon>Rhabditidae</taxon>
        <taxon>Diploscapter</taxon>
    </lineage>
</organism>
<protein>
    <submittedName>
        <fullName evidence="2">Uncharacterized protein</fullName>
    </submittedName>
</protein>
<keyword evidence="1" id="KW-0812">Transmembrane</keyword>
<comment type="caution">
    <text evidence="2">The sequence shown here is derived from an EMBL/GenBank/DDBJ whole genome shotgun (WGS) entry which is preliminary data.</text>
</comment>
<dbReference type="Proteomes" id="UP000218231">
    <property type="component" value="Unassembled WGS sequence"/>
</dbReference>
<feature type="transmembrane region" description="Helical" evidence="1">
    <location>
        <begin position="186"/>
        <end position="207"/>
    </location>
</feature>
<keyword evidence="1" id="KW-0472">Membrane</keyword>